<dbReference type="Gene3D" id="1.10.390.40">
    <property type="match status" value="1"/>
</dbReference>
<sequence>MSLKNVFRFKESDRNQTAVGLSAEQERASMPASPLFQSLAPDMQEQAFLNLHLWNYLEGLDPEEVGIPEFVPRLSKNLKSDSSNNFLYPVGNKVFIHLYTAEGEARDRYIAVEPASSVMKSGLMAEVDERLIDYVGELQAAVGEEKEKREEVLTTILEKVCDTGGGKAKRSAVKVTPDELDQLRYLMLRDKEGMGAIQPLVSDPYIEDVSCSGVGSVFVEHKIFGGLTAGISFDSDEELDQFVIKLSEKIGRPVTVRSPIVDSTLPDGSRINIVYGSDVSKRGSNFTIRKFQATPFSILDLVNSGTLSFEMVSYLSLMLGAGMNTFVSGETASGKTTMLNAISTFIPPASKIVSIEDTPELQVPHPNWTREVVRNTADGSSSVTMFDLLRAALRQRPNEIIIGEIRG</sequence>
<dbReference type="AlphaFoldDB" id="A0A382H4V6"/>
<dbReference type="SUPFAM" id="SSF52540">
    <property type="entry name" value="P-loop containing nucleoside triphosphate hydrolases"/>
    <property type="match status" value="1"/>
</dbReference>
<feature type="non-terminal residue" evidence="3">
    <location>
        <position position="407"/>
    </location>
</feature>
<comment type="similarity">
    <text evidence="1">Belongs to the GSP E family.</text>
</comment>
<feature type="domain" description="Bacterial type II secretion system protein E" evidence="2">
    <location>
        <begin position="191"/>
        <end position="407"/>
    </location>
</feature>
<gene>
    <name evidence="3" type="ORF">METZ01_LOCUS235180</name>
</gene>
<proteinExistence type="inferred from homology"/>
<organism evidence="3">
    <name type="scientific">marine metagenome</name>
    <dbReference type="NCBI Taxonomy" id="408172"/>
    <lineage>
        <taxon>unclassified sequences</taxon>
        <taxon>metagenomes</taxon>
        <taxon>ecological metagenomes</taxon>
    </lineage>
</organism>
<protein>
    <recommendedName>
        <fullName evidence="2">Bacterial type II secretion system protein E domain-containing protein</fullName>
    </recommendedName>
</protein>
<accession>A0A382H4V6</accession>
<reference evidence="3" key="1">
    <citation type="submission" date="2018-05" db="EMBL/GenBank/DDBJ databases">
        <authorList>
            <person name="Lanie J.A."/>
            <person name="Ng W.-L."/>
            <person name="Kazmierczak K.M."/>
            <person name="Andrzejewski T.M."/>
            <person name="Davidsen T.M."/>
            <person name="Wayne K.J."/>
            <person name="Tettelin H."/>
            <person name="Glass J.I."/>
            <person name="Rusch D."/>
            <person name="Podicherti R."/>
            <person name="Tsui H.-C.T."/>
            <person name="Winkler M.E."/>
        </authorList>
    </citation>
    <scope>NUCLEOTIDE SEQUENCE</scope>
</reference>
<dbReference type="InterPro" id="IPR001482">
    <property type="entry name" value="T2SS/T4SS_dom"/>
</dbReference>
<dbReference type="Gene3D" id="3.30.450.370">
    <property type="match status" value="1"/>
</dbReference>
<dbReference type="InterPro" id="IPR050921">
    <property type="entry name" value="T4SS_GSP_E_ATPase"/>
</dbReference>
<evidence type="ECO:0000256" key="1">
    <source>
        <dbReference type="ARBA" id="ARBA00006611"/>
    </source>
</evidence>
<evidence type="ECO:0000259" key="2">
    <source>
        <dbReference type="Pfam" id="PF00437"/>
    </source>
</evidence>
<evidence type="ECO:0000313" key="3">
    <source>
        <dbReference type="EMBL" id="SVB82326.1"/>
    </source>
</evidence>
<dbReference type="GO" id="GO:0016887">
    <property type="term" value="F:ATP hydrolysis activity"/>
    <property type="evidence" value="ECO:0007669"/>
    <property type="project" value="InterPro"/>
</dbReference>
<dbReference type="FunFam" id="3.30.450.370:FF:000001">
    <property type="entry name" value="Secretion system protein E"/>
    <property type="match status" value="1"/>
</dbReference>
<dbReference type="EMBL" id="UINC01059190">
    <property type="protein sequence ID" value="SVB82326.1"/>
    <property type="molecule type" value="Genomic_DNA"/>
</dbReference>
<dbReference type="PANTHER" id="PTHR30486">
    <property type="entry name" value="TWITCHING MOTILITY PROTEIN PILT"/>
    <property type="match status" value="1"/>
</dbReference>
<dbReference type="Gene3D" id="3.40.50.300">
    <property type="entry name" value="P-loop containing nucleotide triphosphate hydrolases"/>
    <property type="match status" value="1"/>
</dbReference>
<dbReference type="Pfam" id="PF00437">
    <property type="entry name" value="T2SSE"/>
    <property type="match status" value="1"/>
</dbReference>
<name>A0A382H4V6_9ZZZZ</name>
<dbReference type="InterPro" id="IPR027417">
    <property type="entry name" value="P-loop_NTPase"/>
</dbReference>
<dbReference type="PANTHER" id="PTHR30486:SF14">
    <property type="entry name" value="FLAGELLA ACCESSORY PROTEIN I"/>
    <property type="match status" value="1"/>
</dbReference>